<keyword evidence="9" id="KW-0496">Mitochondrion</keyword>
<evidence type="ECO:0000256" key="9">
    <source>
        <dbReference type="ARBA" id="ARBA00023128"/>
    </source>
</evidence>
<dbReference type="Gene3D" id="1.20.5.260">
    <property type="entry name" value="Cytochrome b-c1 complex subunit 9"/>
    <property type="match status" value="1"/>
</dbReference>
<dbReference type="GO" id="GO:0005743">
    <property type="term" value="C:mitochondrial inner membrane"/>
    <property type="evidence" value="ECO:0007669"/>
    <property type="project" value="UniProtKB-SubCell"/>
</dbReference>
<keyword evidence="6" id="KW-0999">Mitochondrion inner membrane</keyword>
<dbReference type="GO" id="GO:0045275">
    <property type="term" value="C:respiratory chain complex III"/>
    <property type="evidence" value="ECO:0007669"/>
    <property type="project" value="InterPro"/>
</dbReference>
<dbReference type="PANTHER" id="PTHR12980:SF0">
    <property type="entry name" value="CYTOCHROME B-C1 COMPLEX SUBUNIT 9"/>
    <property type="match status" value="1"/>
</dbReference>
<evidence type="ECO:0000256" key="12">
    <source>
        <dbReference type="SAM" id="Phobius"/>
    </source>
</evidence>
<evidence type="ECO:0000313" key="13">
    <source>
        <dbReference type="EMBL" id="KAK7678176.1"/>
    </source>
</evidence>
<dbReference type="EMBL" id="JASBNA010000076">
    <property type="protein sequence ID" value="KAK7678176.1"/>
    <property type="molecule type" value="Genomic_DNA"/>
</dbReference>
<organism evidence="13 14">
    <name type="scientific">Cerrena zonata</name>
    <dbReference type="NCBI Taxonomy" id="2478898"/>
    <lineage>
        <taxon>Eukaryota</taxon>
        <taxon>Fungi</taxon>
        <taxon>Dikarya</taxon>
        <taxon>Basidiomycota</taxon>
        <taxon>Agaricomycotina</taxon>
        <taxon>Agaricomycetes</taxon>
        <taxon>Polyporales</taxon>
        <taxon>Cerrenaceae</taxon>
        <taxon>Cerrena</taxon>
    </lineage>
</organism>
<keyword evidence="10 12" id="KW-0472">Membrane</keyword>
<evidence type="ECO:0000256" key="4">
    <source>
        <dbReference type="ARBA" id="ARBA00022660"/>
    </source>
</evidence>
<dbReference type="InterPro" id="IPR036656">
    <property type="entry name" value="QCR9_sf"/>
</dbReference>
<evidence type="ECO:0000256" key="6">
    <source>
        <dbReference type="ARBA" id="ARBA00022792"/>
    </source>
</evidence>
<dbReference type="PANTHER" id="PTHR12980">
    <property type="entry name" value="UBIQUINOL-CYTOCHROME C REDUCTASE COMPLEX, SUBUNIT X"/>
    <property type="match status" value="1"/>
</dbReference>
<evidence type="ECO:0000256" key="7">
    <source>
        <dbReference type="ARBA" id="ARBA00022982"/>
    </source>
</evidence>
<evidence type="ECO:0000256" key="11">
    <source>
        <dbReference type="ARBA" id="ARBA00044247"/>
    </source>
</evidence>
<dbReference type="Pfam" id="PF05365">
    <property type="entry name" value="UCR_UQCRX_QCR9"/>
    <property type="match status" value="1"/>
</dbReference>
<accession>A0AAW0FCC4</accession>
<evidence type="ECO:0000256" key="5">
    <source>
        <dbReference type="ARBA" id="ARBA00022692"/>
    </source>
</evidence>
<feature type="transmembrane region" description="Helical" evidence="12">
    <location>
        <begin position="68"/>
        <end position="88"/>
    </location>
</feature>
<dbReference type="AlphaFoldDB" id="A0AAW0FCC4"/>
<reference evidence="13 14" key="1">
    <citation type="submission" date="2022-09" db="EMBL/GenBank/DDBJ databases">
        <authorList>
            <person name="Palmer J.M."/>
        </authorList>
    </citation>
    <scope>NUCLEOTIDE SEQUENCE [LARGE SCALE GENOMIC DNA]</scope>
    <source>
        <strain evidence="13 14">DSM 7382</strain>
    </source>
</reference>
<evidence type="ECO:0000256" key="2">
    <source>
        <dbReference type="ARBA" id="ARBA00007856"/>
    </source>
</evidence>
<evidence type="ECO:0000256" key="8">
    <source>
        <dbReference type="ARBA" id="ARBA00022989"/>
    </source>
</evidence>
<proteinExistence type="inferred from homology"/>
<evidence type="ECO:0000256" key="10">
    <source>
        <dbReference type="ARBA" id="ARBA00023136"/>
    </source>
</evidence>
<keyword evidence="8 12" id="KW-1133">Transmembrane helix</keyword>
<comment type="caution">
    <text evidence="13">The sequence shown here is derived from an EMBL/GenBank/DDBJ whole genome shotgun (WGS) entry which is preliminary data.</text>
</comment>
<keyword evidence="3" id="KW-0813">Transport</keyword>
<dbReference type="GO" id="GO:0006122">
    <property type="term" value="P:mitochondrial electron transport, ubiquinol to cytochrome c"/>
    <property type="evidence" value="ECO:0007669"/>
    <property type="project" value="InterPro"/>
</dbReference>
<evidence type="ECO:0000256" key="1">
    <source>
        <dbReference type="ARBA" id="ARBA00004434"/>
    </source>
</evidence>
<gene>
    <name evidence="13" type="ORF">QCA50_018854</name>
</gene>
<evidence type="ECO:0000313" key="14">
    <source>
        <dbReference type="Proteomes" id="UP001385951"/>
    </source>
</evidence>
<evidence type="ECO:0000256" key="3">
    <source>
        <dbReference type="ARBA" id="ARBA00022448"/>
    </source>
</evidence>
<name>A0AAW0FCC4_9APHY</name>
<feature type="transmembrane region" description="Helical" evidence="12">
    <location>
        <begin position="17"/>
        <end position="41"/>
    </location>
</feature>
<protein>
    <recommendedName>
        <fullName evidence="11">Complex III subunit 9</fullName>
    </recommendedName>
</protein>
<dbReference type="Proteomes" id="UP001385951">
    <property type="component" value="Unassembled WGS sequence"/>
</dbReference>
<comment type="similarity">
    <text evidence="2">Belongs to the UQCR10/QCR9 family.</text>
</comment>
<dbReference type="SUPFAM" id="SSF81514">
    <property type="entry name" value="Subunit X (non-heme 7 kDa protein) of cytochrome bc1 complex (Ubiquinol-cytochrome c reductase)"/>
    <property type="match status" value="1"/>
</dbReference>
<dbReference type="FunFam" id="1.20.5.260:FF:000001">
    <property type="entry name" value="Cytochrome b-c1 complex subunit 9"/>
    <property type="match status" value="1"/>
</dbReference>
<comment type="subcellular location">
    <subcellularLocation>
        <location evidence="1">Mitochondrion inner membrane</location>
        <topology evidence="1">Single-pass membrane protein</topology>
    </subcellularLocation>
</comment>
<keyword evidence="4" id="KW-0679">Respiratory chain</keyword>
<keyword evidence="7" id="KW-0249">Electron transport</keyword>
<keyword evidence="14" id="KW-1185">Reference proteome</keyword>
<dbReference type="InterPro" id="IPR008027">
    <property type="entry name" value="QCR9"/>
</dbReference>
<sequence>MCTDPLSISSLFKRNSVYVATIFGGAFAFQGFFDVAVTKWYESHNRGKLWKDVKGLWMGELRCVNTDFPLFSIAELFLVFYWRFITIIHRRIVERRTIDIFFPNRRFIIGWIKFLVANVKSARICKLIETIV</sequence>
<keyword evidence="5 12" id="KW-0812">Transmembrane</keyword>